<dbReference type="SUPFAM" id="SSF57667">
    <property type="entry name" value="beta-beta-alpha zinc fingers"/>
    <property type="match status" value="3"/>
</dbReference>
<dbReference type="Gene3D" id="3.30.160.60">
    <property type="entry name" value="Classic Zinc Finger"/>
    <property type="match status" value="5"/>
</dbReference>
<dbReference type="PANTHER" id="PTHR24377">
    <property type="entry name" value="IP01015P-RELATED"/>
    <property type="match status" value="1"/>
</dbReference>
<feature type="region of interest" description="Disordered" evidence="7">
    <location>
        <begin position="246"/>
        <end position="273"/>
    </location>
</feature>
<evidence type="ECO:0000256" key="4">
    <source>
        <dbReference type="ARBA" id="ARBA00022833"/>
    </source>
</evidence>
<feature type="domain" description="C2H2-type" evidence="8">
    <location>
        <begin position="647"/>
        <end position="674"/>
    </location>
</feature>
<dbReference type="PROSITE" id="PS00028">
    <property type="entry name" value="ZINC_FINGER_C2H2_1"/>
    <property type="match status" value="4"/>
</dbReference>
<feature type="domain" description="C2H2-type" evidence="8">
    <location>
        <begin position="561"/>
        <end position="588"/>
    </location>
</feature>
<evidence type="ECO:0000256" key="2">
    <source>
        <dbReference type="ARBA" id="ARBA00022737"/>
    </source>
</evidence>
<evidence type="ECO:0000256" key="5">
    <source>
        <dbReference type="ARBA" id="ARBA00023242"/>
    </source>
</evidence>
<gene>
    <name evidence="9" type="primary">ZNF701</name>
    <name evidence="9" type="ORF">CGCSCA2_v009076</name>
</gene>
<keyword evidence="4" id="KW-0862">Zinc</keyword>
<comment type="caution">
    <text evidence="9">The sequence shown here is derived from an EMBL/GenBank/DDBJ whole genome shotgun (WGS) entry which is preliminary data.</text>
</comment>
<feature type="compositionally biased region" description="Polar residues" evidence="7">
    <location>
        <begin position="458"/>
        <end position="473"/>
    </location>
</feature>
<dbReference type="InterPro" id="IPR050826">
    <property type="entry name" value="Krueppel_C2H2_ZnFinger"/>
</dbReference>
<keyword evidence="5" id="KW-0539">Nucleus</keyword>
<evidence type="ECO:0000256" key="1">
    <source>
        <dbReference type="ARBA" id="ARBA00022723"/>
    </source>
</evidence>
<evidence type="ECO:0000313" key="9">
    <source>
        <dbReference type="EMBL" id="KAF4855483.1"/>
    </source>
</evidence>
<feature type="compositionally biased region" description="Low complexity" evidence="7">
    <location>
        <begin position="249"/>
        <end position="265"/>
    </location>
</feature>
<evidence type="ECO:0000259" key="8">
    <source>
        <dbReference type="PROSITE" id="PS50157"/>
    </source>
</evidence>
<evidence type="ECO:0000256" key="7">
    <source>
        <dbReference type="SAM" id="MobiDB-lite"/>
    </source>
</evidence>
<accession>A0A9P5ENC0</accession>
<feature type="region of interest" description="Disordered" evidence="7">
    <location>
        <begin position="65"/>
        <end position="87"/>
    </location>
</feature>
<reference evidence="9" key="1">
    <citation type="submission" date="2019-06" db="EMBL/GenBank/DDBJ databases">
        <authorList>
            <person name="Gan P."/>
            <person name="Shirasu K."/>
        </authorList>
    </citation>
    <scope>NUCLEOTIDE SEQUENCE [LARGE SCALE GENOMIC DNA]</scope>
    <source>
        <strain evidence="9">CAD2</strain>
    </source>
</reference>
<feature type="domain" description="C2H2-type" evidence="8">
    <location>
        <begin position="529"/>
        <end position="560"/>
    </location>
</feature>
<keyword evidence="3 6" id="KW-0863">Zinc-finger</keyword>
<dbReference type="FunFam" id="3.30.160.60:FF:000446">
    <property type="entry name" value="Zinc finger protein"/>
    <property type="match status" value="1"/>
</dbReference>
<organism evidence="9 10">
    <name type="scientific">Colletotrichum siamense</name>
    <name type="common">Anthracnose fungus</name>
    <dbReference type="NCBI Taxonomy" id="690259"/>
    <lineage>
        <taxon>Eukaryota</taxon>
        <taxon>Fungi</taxon>
        <taxon>Dikarya</taxon>
        <taxon>Ascomycota</taxon>
        <taxon>Pezizomycotina</taxon>
        <taxon>Sordariomycetes</taxon>
        <taxon>Hypocreomycetidae</taxon>
        <taxon>Glomerellales</taxon>
        <taxon>Glomerellaceae</taxon>
        <taxon>Colletotrichum</taxon>
        <taxon>Colletotrichum gloeosporioides species complex</taxon>
    </lineage>
</organism>
<name>A0A9P5ENC0_COLSI</name>
<keyword evidence="10" id="KW-1185">Reference proteome</keyword>
<dbReference type="PROSITE" id="PS50157">
    <property type="entry name" value="ZINC_FINGER_C2H2_2"/>
    <property type="match status" value="5"/>
</dbReference>
<dbReference type="Proteomes" id="UP000711996">
    <property type="component" value="Unassembled WGS sequence"/>
</dbReference>
<dbReference type="InterPro" id="IPR013087">
    <property type="entry name" value="Znf_C2H2_type"/>
</dbReference>
<dbReference type="GO" id="GO:0008270">
    <property type="term" value="F:zinc ion binding"/>
    <property type="evidence" value="ECO:0007669"/>
    <property type="project" value="UniProtKB-KW"/>
</dbReference>
<dbReference type="Pfam" id="PF00096">
    <property type="entry name" value="zf-C2H2"/>
    <property type="match status" value="3"/>
</dbReference>
<keyword evidence="2" id="KW-0677">Repeat</keyword>
<feature type="domain" description="C2H2-type" evidence="8">
    <location>
        <begin position="589"/>
        <end position="618"/>
    </location>
</feature>
<evidence type="ECO:0000256" key="6">
    <source>
        <dbReference type="PROSITE-ProRule" id="PRU00042"/>
    </source>
</evidence>
<dbReference type="OrthoDB" id="3437960at2759"/>
<feature type="region of interest" description="Disordered" evidence="7">
    <location>
        <begin position="437"/>
        <end position="480"/>
    </location>
</feature>
<dbReference type="SMART" id="SM00355">
    <property type="entry name" value="ZnF_C2H2"/>
    <property type="match status" value="6"/>
</dbReference>
<evidence type="ECO:0000313" key="10">
    <source>
        <dbReference type="Proteomes" id="UP000711996"/>
    </source>
</evidence>
<dbReference type="FunFam" id="3.30.160.60:FF:002343">
    <property type="entry name" value="Zinc finger protein 33A"/>
    <property type="match status" value="1"/>
</dbReference>
<feature type="compositionally biased region" description="Polar residues" evidence="7">
    <location>
        <begin position="437"/>
        <end position="450"/>
    </location>
</feature>
<feature type="domain" description="C2H2-type" evidence="8">
    <location>
        <begin position="619"/>
        <end position="646"/>
    </location>
</feature>
<protein>
    <submittedName>
        <fullName evidence="9">Zinc finger protein 701</fullName>
    </submittedName>
</protein>
<dbReference type="AlphaFoldDB" id="A0A9P5ENC0"/>
<dbReference type="FunFam" id="3.30.160.60:FF:000065">
    <property type="entry name" value="B-cell CLL/lymphoma 6, member B"/>
    <property type="match status" value="1"/>
</dbReference>
<dbReference type="FunFam" id="3.30.160.60:FF:000557">
    <property type="entry name" value="zinc finger and SCAN domain-containing protein 29"/>
    <property type="match status" value="1"/>
</dbReference>
<evidence type="ECO:0000256" key="3">
    <source>
        <dbReference type="ARBA" id="ARBA00022771"/>
    </source>
</evidence>
<dbReference type="InterPro" id="IPR036236">
    <property type="entry name" value="Znf_C2H2_sf"/>
</dbReference>
<proteinExistence type="predicted"/>
<feature type="region of interest" description="Disordered" evidence="7">
    <location>
        <begin position="670"/>
        <end position="696"/>
    </location>
</feature>
<dbReference type="EMBL" id="QPMT01000030">
    <property type="protein sequence ID" value="KAF4855483.1"/>
    <property type="molecule type" value="Genomic_DNA"/>
</dbReference>
<keyword evidence="1" id="KW-0479">Metal-binding</keyword>
<sequence>MDGLGNHGIHEHLGLRGETEEYYQLQMEQHQHAQHFQGHAHNHLHGLVNDPFLPSYHDDTCLDLGPGHTHTHGPTKSHQQTMNQAHHGRSMSMAAISTNNLSTPHTPDINVFVPFVSNYTIGVTPESNMTFDHHNAMSVDWMTAYQEQQQQQLMGYQEEQLQQSSPAMPSNHSDCDESDSCAMQCPDSRCEQGVACNNKDCAESPCLSSFSDCDDPECEGDVCSEPDCLALDGPSLKAAESLISLESRPAQSASQPPSQPFSGQGTPHGLPAHLTMQSVNLGGLSETPNFNMAHGDFYCSSSARHGIPSDGLPMPHAYASQVYTNGSIDLNDLNNNMDNLNQFIIHALEHHVPGPHPDRCLGPCYDTVNGLVFEKCPLPMDSHFHPGQRGFCTDNSTQGECNAPLHSEPGAFLDHIREMHPMTIEQHMMEAVSQQTVWPSSRGTLPAQKSISRRSPLDMSSPTLSSASGTPMSAETPVTPDTDIGQACTCKWKVSDDQICGLRLPNDEALQKHCKEIHLSAMAKQAKGFPCLWSTCPRDTTFNQKSKLERHMQTHTGYKPVKCEICHAALSAKQSLAQHMRIHTGEKPWKCNFPDCTQSFKQQSALTMHKRTHTGEKPLSCEICGKKFGESSNLSKHRKTHNVKGQFTCEVCGKDFHRLDQMRRHMRVHENKDKDTQHGNGSMGRVISGRVEKNTK</sequence>